<comment type="catalytic activity">
    <reaction evidence="15">
        <text>N-acetyl-beta-D-muramate(out) + N(pros)-phospho-L-histidyl-[protein] = N-acetyl-beta-D-muramate 6-phosphate(in) + L-histidyl-[protein]</text>
        <dbReference type="Rhea" id="RHEA:33399"/>
        <dbReference type="Rhea" id="RHEA-COMP:9745"/>
        <dbReference type="Rhea" id="RHEA-COMP:9746"/>
        <dbReference type="ChEBI" id="CHEBI:29979"/>
        <dbReference type="ChEBI" id="CHEBI:58721"/>
        <dbReference type="ChEBI" id="CHEBI:64837"/>
        <dbReference type="ChEBI" id="CHEBI:64848"/>
        <dbReference type="EC" id="2.7.1.192"/>
    </reaction>
</comment>
<evidence type="ECO:0000256" key="8">
    <source>
        <dbReference type="ARBA" id="ARBA00022777"/>
    </source>
</evidence>
<keyword evidence="21" id="KW-1185">Reference proteome</keyword>
<keyword evidence="6" id="KW-0598">Phosphotransferase system</keyword>
<keyword evidence="5" id="KW-0808">Transferase</keyword>
<dbReference type="InterPro" id="IPR001996">
    <property type="entry name" value="PTS_IIB_1"/>
</dbReference>
<dbReference type="GO" id="GO:0008982">
    <property type="term" value="F:protein-N(PI)-phosphohistidine-sugar phosphotransferase activity"/>
    <property type="evidence" value="ECO:0007669"/>
    <property type="project" value="InterPro"/>
</dbReference>
<dbReference type="PROSITE" id="PS51103">
    <property type="entry name" value="PTS_EIIC_TYPE_1"/>
    <property type="match status" value="1"/>
</dbReference>
<gene>
    <name evidence="20" type="primary">murP</name>
    <name evidence="20" type="ORF">VII00023_11009</name>
</gene>
<evidence type="ECO:0000313" key="21">
    <source>
        <dbReference type="Proteomes" id="UP000004605"/>
    </source>
</evidence>
<dbReference type="RefSeq" id="WP_006714661.1">
    <property type="nucleotide sequence ID" value="NZ_AFWF01000308.1"/>
</dbReference>
<organism evidence="20 21">
    <name type="scientific">Vibrio ichthyoenteri ATCC 700023</name>
    <dbReference type="NCBI Taxonomy" id="870968"/>
    <lineage>
        <taxon>Bacteria</taxon>
        <taxon>Pseudomonadati</taxon>
        <taxon>Pseudomonadota</taxon>
        <taxon>Gammaproteobacteria</taxon>
        <taxon>Vibrionales</taxon>
        <taxon>Vibrionaceae</taxon>
        <taxon>Vibrio</taxon>
    </lineage>
</organism>
<dbReference type="AlphaFoldDB" id="F9S855"/>
<dbReference type="InterPro" id="IPR003352">
    <property type="entry name" value="PTS_EIIC"/>
</dbReference>
<dbReference type="GO" id="GO:0005886">
    <property type="term" value="C:plasma membrane"/>
    <property type="evidence" value="ECO:0007669"/>
    <property type="project" value="UniProtKB-SubCell"/>
</dbReference>
<evidence type="ECO:0000256" key="4">
    <source>
        <dbReference type="ARBA" id="ARBA00022597"/>
    </source>
</evidence>
<evidence type="ECO:0000256" key="17">
    <source>
        <dbReference type="SAM" id="Phobius"/>
    </source>
</evidence>
<evidence type="ECO:0000256" key="10">
    <source>
        <dbReference type="ARBA" id="ARBA00023136"/>
    </source>
</evidence>
<dbReference type="Pfam" id="PF02378">
    <property type="entry name" value="PTS_EIIC"/>
    <property type="match status" value="1"/>
</dbReference>
<evidence type="ECO:0000313" key="20">
    <source>
        <dbReference type="EMBL" id="EGU30532.1"/>
    </source>
</evidence>
<evidence type="ECO:0000256" key="1">
    <source>
        <dbReference type="ARBA" id="ARBA00004651"/>
    </source>
</evidence>
<dbReference type="InterPro" id="IPR018113">
    <property type="entry name" value="PTrfase_EIIB_Cys"/>
</dbReference>
<feature type="transmembrane region" description="Helical" evidence="17">
    <location>
        <begin position="267"/>
        <end position="291"/>
    </location>
</feature>
<evidence type="ECO:0000256" key="6">
    <source>
        <dbReference type="ARBA" id="ARBA00022683"/>
    </source>
</evidence>
<dbReference type="Proteomes" id="UP000004605">
    <property type="component" value="Unassembled WGS sequence"/>
</dbReference>
<dbReference type="PANTHER" id="PTHR30175:SF3">
    <property type="entry name" value="PTS SYSTEM N-ACETYLMURAMIC ACID-SPECIFIC EIIBC COMPONENT"/>
    <property type="match status" value="1"/>
</dbReference>
<evidence type="ECO:0000256" key="16">
    <source>
        <dbReference type="PROSITE-ProRule" id="PRU00421"/>
    </source>
</evidence>
<comment type="function">
    <text evidence="11">The phosphoenolpyruvate-dependent sugar phosphotransferase system (sugar PTS), a major carbohydrate active transport system, catalyzes the phosphorylation of incoming sugar substrates concomitantly with their translocation across the cell membrane. This system is involved in N-acetylmuramic acid (MurNAc) transport, yielding cytoplasmic MurNAc-6-P. Is also able to take up anhydro-N-acetylmuramic acid (anhMurNAc), but cannot phosphorylate the carbon 6, probably because of the 1,6-anhydro ring.</text>
</comment>
<name>F9S855_9VIBR</name>
<feature type="transmembrane region" description="Helical" evidence="17">
    <location>
        <begin position="236"/>
        <end position="255"/>
    </location>
</feature>
<keyword evidence="7 17" id="KW-0812">Transmembrane</keyword>
<dbReference type="GO" id="GO:0090588">
    <property type="term" value="F:protein-phosphocysteine-N-acetylmuramate phosphotransferase system transporter activity"/>
    <property type="evidence" value="ECO:0007669"/>
    <property type="project" value="TreeGrafter"/>
</dbReference>
<feature type="active site" description="Phosphocysteine intermediate; for EIIB activity" evidence="16">
    <location>
        <position position="28"/>
    </location>
</feature>
<feature type="transmembrane region" description="Helical" evidence="17">
    <location>
        <begin position="197"/>
        <end position="216"/>
    </location>
</feature>
<dbReference type="InterPro" id="IPR050558">
    <property type="entry name" value="PTS_Sugar-Specific_Components"/>
</dbReference>
<feature type="transmembrane region" description="Helical" evidence="17">
    <location>
        <begin position="453"/>
        <end position="479"/>
    </location>
</feature>
<accession>F9S855</accession>
<evidence type="ECO:0000256" key="3">
    <source>
        <dbReference type="ARBA" id="ARBA00022475"/>
    </source>
</evidence>
<evidence type="ECO:0000256" key="11">
    <source>
        <dbReference type="ARBA" id="ARBA00037346"/>
    </source>
</evidence>
<dbReference type="NCBIfam" id="NF007152">
    <property type="entry name" value="PRK09586.1"/>
    <property type="match status" value="1"/>
</dbReference>
<evidence type="ECO:0000259" key="19">
    <source>
        <dbReference type="PROSITE" id="PS51103"/>
    </source>
</evidence>
<feature type="transmembrane region" description="Helical" evidence="17">
    <location>
        <begin position="166"/>
        <end position="190"/>
    </location>
</feature>
<dbReference type="OrthoDB" id="9797715at2"/>
<dbReference type="EC" id="2.7.1.192" evidence="12"/>
<dbReference type="CDD" id="cd00212">
    <property type="entry name" value="PTS_IIB_glc"/>
    <property type="match status" value="1"/>
</dbReference>
<proteinExistence type="predicted"/>
<dbReference type="SUPFAM" id="SSF55604">
    <property type="entry name" value="Glucose permease domain IIB"/>
    <property type="match status" value="1"/>
</dbReference>
<feature type="transmembrane region" description="Helical" evidence="17">
    <location>
        <begin position="126"/>
        <end position="154"/>
    </location>
</feature>
<comment type="caution">
    <text evidence="20">The sequence shown here is derived from an EMBL/GenBank/DDBJ whole genome shotgun (WGS) entry which is preliminary data.</text>
</comment>
<dbReference type="Gene3D" id="3.30.1360.60">
    <property type="entry name" value="Glucose permease domain IIB"/>
    <property type="match status" value="1"/>
</dbReference>
<evidence type="ECO:0000259" key="18">
    <source>
        <dbReference type="PROSITE" id="PS51098"/>
    </source>
</evidence>
<protein>
    <recommendedName>
        <fullName evidence="13">PTS system N-acetylmuramic acid-specific EIIBC component</fullName>
        <ecNumber evidence="12">2.7.1.192</ecNumber>
    </recommendedName>
    <alternativeName>
        <fullName evidence="14">EIIBC-MurNAc</fullName>
    </alternativeName>
</protein>
<sequence length="487" mass="50864">MAKITTSTIESIIAAVGGGANIEKGGNCMTRLRLTLANTGAVDESTLKAIPGVLGVVESDQQLQVILGPGKAQQAAEMLNEMLDALTLGGSSDSQASAAKADDLGTIAKQQKSQMKSKQTSAVQRFLSKFATIFTPLIPGFIAAGLLLGFATLIEQTMIVGQDPSQFIVSLVSYMKVFGKGLFAFLSILIGYNAQQAFGGSGVNGAILASLFVLGYNPDATSGIYSGMSDFFGFAIDPRGNIIGVLLAAILGAQVERMVRKFMPDDLDMILTSVVTLLIMGAVTFIIIMPVGGMLFKGMSWLFLNLNDNPIGAAILAGLFLISVVFGIHQGFVPVYFALMEVQGFNSLFPILAMAGAGQVGASLALYWKAKKESTLRTQIRGAIIPGILGIGEPLIYGVTLPRVKPFVTACIGGAAGGFFIGLVSYLGLPVGLNTVFGPSGVVAIPLMTSNEGIFFGMAIFVVGLLISYAVGFLATLMFGSKDIDLS</sequence>
<dbReference type="GO" id="GO:0016301">
    <property type="term" value="F:kinase activity"/>
    <property type="evidence" value="ECO:0007669"/>
    <property type="project" value="UniProtKB-KW"/>
</dbReference>
<evidence type="ECO:0000256" key="15">
    <source>
        <dbReference type="ARBA" id="ARBA00048265"/>
    </source>
</evidence>
<feature type="transmembrane region" description="Helical" evidence="17">
    <location>
        <begin position="407"/>
        <end position="433"/>
    </location>
</feature>
<dbReference type="InterPro" id="IPR036878">
    <property type="entry name" value="Glu_permease_IIB"/>
</dbReference>
<dbReference type="PROSITE" id="PS01035">
    <property type="entry name" value="PTS_EIIB_TYPE_1_CYS"/>
    <property type="match status" value="1"/>
</dbReference>
<reference evidence="20 21" key="1">
    <citation type="journal article" date="2012" name="Int. J. Syst. Evol. Microbiol.">
        <title>Vibrio caribbeanicus sp. nov., isolated from the marine sponge Scleritoderma cyanea.</title>
        <authorList>
            <person name="Hoffmann M."/>
            <person name="Monday S.R."/>
            <person name="Allard M.W."/>
            <person name="Strain E.A."/>
            <person name="Whittaker P."/>
            <person name="Naum M."/>
            <person name="McCarthy P.J."/>
            <person name="Lopez J.V."/>
            <person name="Fischer M."/>
            <person name="Brown E.W."/>
        </authorList>
    </citation>
    <scope>NUCLEOTIDE SEQUENCE [LARGE SCALE GENOMIC DNA]</scope>
    <source>
        <strain evidence="20 21">ATCC 700023</strain>
    </source>
</reference>
<feature type="transmembrane region" description="Helical" evidence="17">
    <location>
        <begin position="348"/>
        <end position="368"/>
    </location>
</feature>
<feature type="transmembrane region" description="Helical" evidence="17">
    <location>
        <begin position="380"/>
        <end position="400"/>
    </location>
</feature>
<keyword evidence="10 17" id="KW-0472">Membrane</keyword>
<dbReference type="Pfam" id="PF00367">
    <property type="entry name" value="PTS_EIIB"/>
    <property type="match status" value="1"/>
</dbReference>
<dbReference type="InterPro" id="IPR013013">
    <property type="entry name" value="PTS_EIIC_1"/>
</dbReference>
<keyword evidence="9 17" id="KW-1133">Transmembrane helix</keyword>
<evidence type="ECO:0000256" key="13">
    <source>
        <dbReference type="ARBA" id="ARBA00040399"/>
    </source>
</evidence>
<feature type="domain" description="PTS EIIB type-1" evidence="18">
    <location>
        <begin position="6"/>
        <end position="89"/>
    </location>
</feature>
<evidence type="ECO:0000256" key="2">
    <source>
        <dbReference type="ARBA" id="ARBA00022448"/>
    </source>
</evidence>
<comment type="subcellular location">
    <subcellularLocation>
        <location evidence="1">Cell membrane</location>
        <topology evidence="1">Multi-pass membrane protein</topology>
    </subcellularLocation>
</comment>
<keyword evidence="3" id="KW-1003">Cell membrane</keyword>
<evidence type="ECO:0000256" key="14">
    <source>
        <dbReference type="ARBA" id="ARBA00043021"/>
    </source>
</evidence>
<evidence type="ECO:0000256" key="7">
    <source>
        <dbReference type="ARBA" id="ARBA00022692"/>
    </source>
</evidence>
<keyword evidence="4" id="KW-0762">Sugar transport</keyword>
<keyword evidence="8" id="KW-0418">Kinase</keyword>
<dbReference type="EMBL" id="AFWF01000308">
    <property type="protein sequence ID" value="EGU30532.1"/>
    <property type="molecule type" value="Genomic_DNA"/>
</dbReference>
<keyword evidence="2" id="KW-0813">Transport</keyword>
<evidence type="ECO:0000256" key="5">
    <source>
        <dbReference type="ARBA" id="ARBA00022679"/>
    </source>
</evidence>
<dbReference type="PROSITE" id="PS51098">
    <property type="entry name" value="PTS_EIIB_TYPE_1"/>
    <property type="match status" value="1"/>
</dbReference>
<dbReference type="PANTHER" id="PTHR30175">
    <property type="entry name" value="PHOSPHOTRANSFERASE SYSTEM TRANSPORT PROTEIN"/>
    <property type="match status" value="1"/>
</dbReference>
<feature type="domain" description="PTS EIIC type-1" evidence="19">
    <location>
        <begin position="128"/>
        <end position="487"/>
    </location>
</feature>
<dbReference type="GO" id="GO:0009401">
    <property type="term" value="P:phosphoenolpyruvate-dependent sugar phosphotransferase system"/>
    <property type="evidence" value="ECO:0007669"/>
    <property type="project" value="UniProtKB-KW"/>
</dbReference>
<feature type="transmembrane region" description="Helical" evidence="17">
    <location>
        <begin position="311"/>
        <end position="336"/>
    </location>
</feature>
<evidence type="ECO:0000256" key="12">
    <source>
        <dbReference type="ARBA" id="ARBA00039021"/>
    </source>
</evidence>
<evidence type="ECO:0000256" key="9">
    <source>
        <dbReference type="ARBA" id="ARBA00022989"/>
    </source>
</evidence>